<name>A0ABW2A431_9GAMM</name>
<comment type="similarity">
    <text evidence="1">Belongs to the short-chain dehydrogenases/reductases (SDR) family.</text>
</comment>
<keyword evidence="2" id="KW-0560">Oxidoreductase</keyword>
<dbReference type="GO" id="GO:0016491">
    <property type="term" value="F:oxidoreductase activity"/>
    <property type="evidence" value="ECO:0007669"/>
    <property type="project" value="UniProtKB-KW"/>
</dbReference>
<dbReference type="InterPro" id="IPR036291">
    <property type="entry name" value="NAD(P)-bd_dom_sf"/>
</dbReference>
<protein>
    <submittedName>
        <fullName evidence="2">SDR family NAD(P)-dependent oxidoreductase</fullName>
        <ecNumber evidence="2">1.1.1.-</ecNumber>
    </submittedName>
</protein>
<dbReference type="PROSITE" id="PS00061">
    <property type="entry name" value="ADH_SHORT"/>
    <property type="match status" value="1"/>
</dbReference>
<dbReference type="InterPro" id="IPR020904">
    <property type="entry name" value="Sc_DH/Rdtase_CS"/>
</dbReference>
<keyword evidence="3" id="KW-1185">Reference proteome</keyword>
<evidence type="ECO:0000256" key="1">
    <source>
        <dbReference type="ARBA" id="ARBA00006484"/>
    </source>
</evidence>
<dbReference type="Pfam" id="PF13561">
    <property type="entry name" value="adh_short_C2"/>
    <property type="match status" value="1"/>
</dbReference>
<organism evidence="2 3">
    <name type="scientific">Marinobacterium aestuariivivens</name>
    <dbReference type="NCBI Taxonomy" id="1698799"/>
    <lineage>
        <taxon>Bacteria</taxon>
        <taxon>Pseudomonadati</taxon>
        <taxon>Pseudomonadota</taxon>
        <taxon>Gammaproteobacteria</taxon>
        <taxon>Oceanospirillales</taxon>
        <taxon>Oceanospirillaceae</taxon>
        <taxon>Marinobacterium</taxon>
    </lineage>
</organism>
<comment type="caution">
    <text evidence="2">The sequence shown here is derived from an EMBL/GenBank/DDBJ whole genome shotgun (WGS) entry which is preliminary data.</text>
</comment>
<gene>
    <name evidence="2" type="ORF">ACFQDL_19815</name>
</gene>
<sequence>MNRLEGKVALITGAASGIGLACATRFAAEGAIVVGTDIAEPRDNGWQTVADAAPDTLFLTLDVSDDAAVAATVETIVGRFGRIDVLLNAAGVVGQGAADAVRLDIWDRTMAINLNGSFYTARHVAPQMVHQRSGSIINIASIFGMAGCDNNLAYNVSKGGVVQLTRSLAADYGWANVRSNCLCPGLIDTPMTEMVRENEAFHAYFASQHMLQRAGRPDEVAAAALFLASEDASFVSGQMLMVDGGFSAARRFAPPPEAEA</sequence>
<dbReference type="InterPro" id="IPR002347">
    <property type="entry name" value="SDR_fam"/>
</dbReference>
<dbReference type="EMBL" id="JBHSWE010000001">
    <property type="protein sequence ID" value="MFC6672059.1"/>
    <property type="molecule type" value="Genomic_DNA"/>
</dbReference>
<dbReference type="SUPFAM" id="SSF51735">
    <property type="entry name" value="NAD(P)-binding Rossmann-fold domains"/>
    <property type="match status" value="1"/>
</dbReference>
<dbReference type="Gene3D" id="3.40.50.720">
    <property type="entry name" value="NAD(P)-binding Rossmann-like Domain"/>
    <property type="match status" value="1"/>
</dbReference>
<reference evidence="3" key="1">
    <citation type="journal article" date="2019" name="Int. J. Syst. Evol. Microbiol.">
        <title>The Global Catalogue of Microorganisms (GCM) 10K type strain sequencing project: providing services to taxonomists for standard genome sequencing and annotation.</title>
        <authorList>
            <consortium name="The Broad Institute Genomics Platform"/>
            <consortium name="The Broad Institute Genome Sequencing Center for Infectious Disease"/>
            <person name="Wu L."/>
            <person name="Ma J."/>
        </authorList>
    </citation>
    <scope>NUCLEOTIDE SEQUENCE [LARGE SCALE GENOMIC DNA]</scope>
    <source>
        <strain evidence="3">NBRC 111756</strain>
    </source>
</reference>
<proteinExistence type="inferred from homology"/>
<dbReference type="RefSeq" id="WP_379910526.1">
    <property type="nucleotide sequence ID" value="NZ_JBHSWE010000001.1"/>
</dbReference>
<dbReference type="PRINTS" id="PR00081">
    <property type="entry name" value="GDHRDH"/>
</dbReference>
<accession>A0ABW2A431</accession>
<dbReference type="EC" id="1.1.1.-" evidence="2"/>
<dbReference type="CDD" id="cd05233">
    <property type="entry name" value="SDR_c"/>
    <property type="match status" value="1"/>
</dbReference>
<evidence type="ECO:0000313" key="3">
    <source>
        <dbReference type="Proteomes" id="UP001596422"/>
    </source>
</evidence>
<evidence type="ECO:0000313" key="2">
    <source>
        <dbReference type="EMBL" id="MFC6672059.1"/>
    </source>
</evidence>
<dbReference type="PRINTS" id="PR00080">
    <property type="entry name" value="SDRFAMILY"/>
</dbReference>
<dbReference type="PROSITE" id="PS51257">
    <property type="entry name" value="PROKAR_LIPOPROTEIN"/>
    <property type="match status" value="1"/>
</dbReference>
<dbReference type="NCBIfam" id="NF005559">
    <property type="entry name" value="PRK07231.1"/>
    <property type="match status" value="1"/>
</dbReference>
<dbReference type="Proteomes" id="UP001596422">
    <property type="component" value="Unassembled WGS sequence"/>
</dbReference>
<dbReference type="PANTHER" id="PTHR42760">
    <property type="entry name" value="SHORT-CHAIN DEHYDROGENASES/REDUCTASES FAMILY MEMBER"/>
    <property type="match status" value="1"/>
</dbReference>